<dbReference type="InterPro" id="IPR046862">
    <property type="entry name" value="Rhomboid_2"/>
</dbReference>
<protein>
    <recommendedName>
        <fullName evidence="4">Integral membrane protein</fullName>
    </recommendedName>
</protein>
<gene>
    <name evidence="2" type="ORF">GCM10009838_38870</name>
</gene>
<name>A0ABP5D6V1_9ACTN</name>
<proteinExistence type="predicted"/>
<keyword evidence="1" id="KW-0812">Transmembrane</keyword>
<keyword evidence="3" id="KW-1185">Reference proteome</keyword>
<feature type="transmembrane region" description="Helical" evidence="1">
    <location>
        <begin position="182"/>
        <end position="200"/>
    </location>
</feature>
<keyword evidence="1" id="KW-1133">Transmembrane helix</keyword>
<keyword evidence="1" id="KW-0472">Membrane</keyword>
<comment type="caution">
    <text evidence="2">The sequence shown here is derived from an EMBL/GenBank/DDBJ whole genome shotgun (WGS) entry which is preliminary data.</text>
</comment>
<reference evidence="3" key="1">
    <citation type="journal article" date="2019" name="Int. J. Syst. Evol. Microbiol.">
        <title>The Global Catalogue of Microorganisms (GCM) 10K type strain sequencing project: providing services to taxonomists for standard genome sequencing and annotation.</title>
        <authorList>
            <consortium name="The Broad Institute Genomics Platform"/>
            <consortium name="The Broad Institute Genome Sequencing Center for Infectious Disease"/>
            <person name="Wu L."/>
            <person name="Ma J."/>
        </authorList>
    </citation>
    <scope>NUCLEOTIDE SEQUENCE [LARGE SCALE GENOMIC DNA]</scope>
    <source>
        <strain evidence="3">JCM 16013</strain>
    </source>
</reference>
<dbReference type="Pfam" id="PF20401">
    <property type="entry name" value="Rhomboid_2"/>
    <property type="match status" value="1"/>
</dbReference>
<feature type="transmembrane region" description="Helical" evidence="1">
    <location>
        <begin position="136"/>
        <end position="152"/>
    </location>
</feature>
<organism evidence="2 3">
    <name type="scientific">Catenulispora subtropica</name>
    <dbReference type="NCBI Taxonomy" id="450798"/>
    <lineage>
        <taxon>Bacteria</taxon>
        <taxon>Bacillati</taxon>
        <taxon>Actinomycetota</taxon>
        <taxon>Actinomycetes</taxon>
        <taxon>Catenulisporales</taxon>
        <taxon>Catenulisporaceae</taxon>
        <taxon>Catenulispora</taxon>
    </lineage>
</organism>
<evidence type="ECO:0008006" key="4">
    <source>
        <dbReference type="Google" id="ProtNLM"/>
    </source>
</evidence>
<sequence length="224" mass="24132">MSAARVRGLLLRLLRNPAFWYVVVLAVVGKVEERISADRLQRLMDWSSTNLDNLRPSGHPAEAFVVSAFVPQESAGVWPLFALSVFSVVAVLGARKAVLLLASVHVGVSVVTEGLVWWRIHHGSLPGSEAHGWDTGPSYLVVTAMVVAIGCARQIWVRLLWAVALAAATPSLLQGIDGGDYTAIGHLLSSAVGLAVVIRLRLLPRDIAMSPESYSQTPLWEGVE</sequence>
<dbReference type="EMBL" id="BAAAQM010000021">
    <property type="protein sequence ID" value="GAA1975062.1"/>
    <property type="molecule type" value="Genomic_DNA"/>
</dbReference>
<feature type="transmembrane region" description="Helical" evidence="1">
    <location>
        <begin position="99"/>
        <end position="120"/>
    </location>
</feature>
<evidence type="ECO:0000256" key="1">
    <source>
        <dbReference type="SAM" id="Phobius"/>
    </source>
</evidence>
<accession>A0ABP5D6V1</accession>
<feature type="transmembrane region" description="Helical" evidence="1">
    <location>
        <begin position="75"/>
        <end position="92"/>
    </location>
</feature>
<dbReference type="Proteomes" id="UP001499854">
    <property type="component" value="Unassembled WGS sequence"/>
</dbReference>
<feature type="transmembrane region" description="Helical" evidence="1">
    <location>
        <begin position="159"/>
        <end position="176"/>
    </location>
</feature>
<evidence type="ECO:0000313" key="2">
    <source>
        <dbReference type="EMBL" id="GAA1975062.1"/>
    </source>
</evidence>
<dbReference type="RefSeq" id="WP_344658467.1">
    <property type="nucleotide sequence ID" value="NZ_BAAAQM010000021.1"/>
</dbReference>
<evidence type="ECO:0000313" key="3">
    <source>
        <dbReference type="Proteomes" id="UP001499854"/>
    </source>
</evidence>